<feature type="non-terminal residue" evidence="11">
    <location>
        <position position="313"/>
    </location>
</feature>
<dbReference type="InterPro" id="IPR050931">
    <property type="entry name" value="Mito_Protein_Transport_Metaxin"/>
</dbReference>
<evidence type="ECO:0000256" key="8">
    <source>
        <dbReference type="SAM" id="Phobius"/>
    </source>
</evidence>
<feature type="non-terminal residue" evidence="11">
    <location>
        <position position="1"/>
    </location>
</feature>
<dbReference type="GO" id="GO:0007005">
    <property type="term" value="P:mitochondrion organization"/>
    <property type="evidence" value="ECO:0007669"/>
    <property type="project" value="TreeGrafter"/>
</dbReference>
<evidence type="ECO:0000256" key="5">
    <source>
        <dbReference type="ARBA" id="ARBA00022927"/>
    </source>
</evidence>
<dbReference type="PANTHER" id="PTHR12289:SF41">
    <property type="entry name" value="FAILED AXON CONNECTIONS-RELATED"/>
    <property type="match status" value="1"/>
</dbReference>
<organism evidence="11 12">
    <name type="scientific">Acromyrmex heyeri</name>
    <dbReference type="NCBI Taxonomy" id="230685"/>
    <lineage>
        <taxon>Eukaryota</taxon>
        <taxon>Metazoa</taxon>
        <taxon>Ecdysozoa</taxon>
        <taxon>Arthropoda</taxon>
        <taxon>Hexapoda</taxon>
        <taxon>Insecta</taxon>
        <taxon>Pterygota</taxon>
        <taxon>Neoptera</taxon>
        <taxon>Endopterygota</taxon>
        <taxon>Hymenoptera</taxon>
        <taxon>Apocrita</taxon>
        <taxon>Aculeata</taxon>
        <taxon>Formicoidea</taxon>
        <taxon>Formicidae</taxon>
        <taxon>Myrmicinae</taxon>
        <taxon>Acromyrmex</taxon>
    </lineage>
</organism>
<accession>A0A836FKG5</accession>
<dbReference type="CDD" id="cd03212">
    <property type="entry name" value="GST_C_Metaxin1_3"/>
    <property type="match status" value="1"/>
</dbReference>
<keyword evidence="5" id="KW-0653">Protein transport</keyword>
<sequence length="313" mass="36082">MTNAEVLQLDVWKGDWGLPSVDVECLQVLAYAKFSGVPLKINLASNPFITPNGRLPLLKAGLHTLDTVKDILPFFRAKHYNSDYTLNDKQCADVMAYDALLKEKLYPAFQFIWWIDKKNLDELIRPWYCKALPFPFNFYYPGKFERQAHALMQNLYPLEDNINVIENEVYSEAQKCLTLLSIRLGDRDFFCGQQPSTIDAIIYSYLAPLLKAPLPNPALQNHLKACTNLEKYVSRISQRYFEEEYQTYEKQKAEKNTERLRRDSETEFPNKRRNQILAALAATIAMAGYALSTGIVEVSFVYIEKTNMVECIS</sequence>
<dbReference type="SUPFAM" id="SSF47616">
    <property type="entry name" value="GST C-terminal domain-like"/>
    <property type="match status" value="1"/>
</dbReference>
<dbReference type="GO" id="GO:0001401">
    <property type="term" value="C:SAM complex"/>
    <property type="evidence" value="ECO:0007669"/>
    <property type="project" value="InterPro"/>
</dbReference>
<evidence type="ECO:0000256" key="4">
    <source>
        <dbReference type="ARBA" id="ARBA00022787"/>
    </source>
</evidence>
<dbReference type="AlphaFoldDB" id="A0A836FKG5"/>
<dbReference type="InterPro" id="IPR036282">
    <property type="entry name" value="Glutathione-S-Trfase_C_sf"/>
</dbReference>
<proteinExistence type="inferred from homology"/>
<feature type="transmembrane region" description="Helical" evidence="8">
    <location>
        <begin position="276"/>
        <end position="303"/>
    </location>
</feature>
<evidence type="ECO:0000256" key="7">
    <source>
        <dbReference type="ARBA" id="ARBA00023136"/>
    </source>
</evidence>
<reference evidence="11 12" key="1">
    <citation type="submission" date="2020-02" db="EMBL/GenBank/DDBJ databases">
        <title>Relaxed selection underlies rapid genomic changes in the transitions from sociality to social parasitism in ants.</title>
        <authorList>
            <person name="Bi X."/>
        </authorList>
    </citation>
    <scope>NUCLEOTIDE SEQUENCE [LARGE SCALE GENOMIC DNA]</scope>
    <source>
        <strain evidence="11">BGI-DK2014b</strain>
        <tissue evidence="11">Whole body</tissue>
    </source>
</reference>
<dbReference type="CDD" id="cd03078">
    <property type="entry name" value="GST_N_Metaxin1_like"/>
    <property type="match status" value="1"/>
</dbReference>
<keyword evidence="8" id="KW-0812">Transmembrane</keyword>
<dbReference type="Pfam" id="PF17171">
    <property type="entry name" value="GST_C_6"/>
    <property type="match status" value="1"/>
</dbReference>
<evidence type="ECO:0000256" key="6">
    <source>
        <dbReference type="ARBA" id="ARBA00023128"/>
    </source>
</evidence>
<name>A0A836FKG5_9HYME</name>
<dbReference type="EMBL" id="JAANIB010006599">
    <property type="protein sequence ID" value="KAG5328901.1"/>
    <property type="molecule type" value="Genomic_DNA"/>
</dbReference>
<comment type="subcellular location">
    <subcellularLocation>
        <location evidence="1">Mitochondrion outer membrane</location>
    </subcellularLocation>
</comment>
<protein>
    <submittedName>
        <fullName evidence="11">MTX1 protein</fullName>
    </submittedName>
</protein>
<evidence type="ECO:0000259" key="9">
    <source>
        <dbReference type="Pfam" id="PF10568"/>
    </source>
</evidence>
<dbReference type="Pfam" id="PF10568">
    <property type="entry name" value="Tom37"/>
    <property type="match status" value="1"/>
</dbReference>
<feature type="domain" description="Metaxin glutathione S-transferase" evidence="10">
    <location>
        <begin position="173"/>
        <end position="236"/>
    </location>
</feature>
<gene>
    <name evidence="11" type="primary">Mtx1</name>
    <name evidence="11" type="ORF">G6Z77_0015981</name>
</gene>
<evidence type="ECO:0000256" key="1">
    <source>
        <dbReference type="ARBA" id="ARBA00004294"/>
    </source>
</evidence>
<keyword evidence="12" id="KW-1185">Reference proteome</keyword>
<dbReference type="InterPro" id="IPR033468">
    <property type="entry name" value="Metaxin_GST"/>
</dbReference>
<evidence type="ECO:0000313" key="12">
    <source>
        <dbReference type="Proteomes" id="UP000670152"/>
    </source>
</evidence>
<comment type="caution">
    <text evidence="11">The sequence shown here is derived from an EMBL/GenBank/DDBJ whole genome shotgun (WGS) entry which is preliminary data.</text>
</comment>
<keyword evidence="3" id="KW-0813">Transport</keyword>
<dbReference type="InterPro" id="IPR019564">
    <property type="entry name" value="Sam37/metaxin_N"/>
</dbReference>
<evidence type="ECO:0000313" key="11">
    <source>
        <dbReference type="EMBL" id="KAG5328901.1"/>
    </source>
</evidence>
<dbReference type="PANTHER" id="PTHR12289">
    <property type="entry name" value="METAXIN RELATED"/>
    <property type="match status" value="1"/>
</dbReference>
<keyword evidence="8" id="KW-1133">Transmembrane helix</keyword>
<dbReference type="OrthoDB" id="5835136at2759"/>
<evidence type="ECO:0000256" key="2">
    <source>
        <dbReference type="ARBA" id="ARBA00009170"/>
    </source>
</evidence>
<comment type="similarity">
    <text evidence="2">Belongs to the metaxin family.</text>
</comment>
<evidence type="ECO:0000259" key="10">
    <source>
        <dbReference type="Pfam" id="PF17171"/>
    </source>
</evidence>
<feature type="domain" description="Mitochondrial outer membrane transport complex Sam37/metaxin N-terminal" evidence="9">
    <location>
        <begin position="25"/>
        <end position="144"/>
    </location>
</feature>
<keyword evidence="6" id="KW-0496">Mitochondrion</keyword>
<dbReference type="Gene3D" id="1.20.1050.10">
    <property type="match status" value="1"/>
</dbReference>
<dbReference type="Proteomes" id="UP000670152">
    <property type="component" value="Unassembled WGS sequence"/>
</dbReference>
<keyword evidence="4" id="KW-1000">Mitochondrion outer membrane</keyword>
<keyword evidence="7 8" id="KW-0472">Membrane</keyword>
<dbReference type="GO" id="GO:0015031">
    <property type="term" value="P:protein transport"/>
    <property type="evidence" value="ECO:0007669"/>
    <property type="project" value="UniProtKB-KW"/>
</dbReference>
<evidence type="ECO:0000256" key="3">
    <source>
        <dbReference type="ARBA" id="ARBA00022448"/>
    </source>
</evidence>